<dbReference type="EMBL" id="QSGO01000023">
    <property type="protein sequence ID" value="RHB31269.1"/>
    <property type="molecule type" value="Genomic_DNA"/>
</dbReference>
<dbReference type="PRINTS" id="PR00132">
    <property type="entry name" value="GLHYDRLASE2"/>
</dbReference>
<dbReference type="Pfam" id="PF02929">
    <property type="entry name" value="Bgal_small_N"/>
    <property type="match status" value="1"/>
</dbReference>
<dbReference type="Gene3D" id="3.20.20.80">
    <property type="entry name" value="Glycosidases"/>
    <property type="match status" value="1"/>
</dbReference>
<comment type="similarity">
    <text evidence="3 10">Belongs to the glycosyl hydrolase 2 family.</text>
</comment>
<evidence type="ECO:0000256" key="11">
    <source>
        <dbReference type="SAM" id="SignalP"/>
    </source>
</evidence>
<evidence type="ECO:0000256" key="2">
    <source>
        <dbReference type="ARBA" id="ARBA00001913"/>
    </source>
</evidence>
<dbReference type="PANTHER" id="PTHR46323">
    <property type="entry name" value="BETA-GALACTOSIDASE"/>
    <property type="match status" value="1"/>
</dbReference>
<dbReference type="AlphaFoldDB" id="A0A413VCM0"/>
<sequence length="1075" mass="123374">MKNLLTVACFVILPLSSTAQGDRYKQITDPNLTSINRETPRSTFTSYTNEKDAMANNRKDGTLRLSLNGKWKFNYVDSFSTRPTDFMLPEKDVSAWADIEVPGNWERQGFGIPIYVNTSYEFCSPGYAPYWDKPNPPYVPEEWNPTGTYRRDFNLPANWDGKEIFLSADGTKGAAFYYLNGTFIGMNKDAKTPARFNITKQVKPGKNVLAVQIHRFSDANYLECQDFWRLSGFERDVYLYAQPQLRIADFKVESPLDADYNNGILKFKVKIANSNKPVYPSYVISYKLLDKDGQQVATSDYAVKAMPAPGISQSLNEFVFDDNIIKSPKQWTAETPYLYTLVISLKKPESGEVMEATSVKVGFRTVEMKNNQLCVNGKPILVKGVNVHEHDEHTGHYVTEELMLKDFELWKKYNVNTVRTCHYPQQERFYELCDEYGIYVIDEANIESHGMGYNREVGGTLANNRLFMDAHLYRTINMYERDKNHPSVIVWSLGNEAGNGINFYKTYSALKELDSRPVQYEQAHLEWNSDIYCPMYTRPADIEKYAKDPKHTRPLILCEYAHAMGNSLGNFQEYWDVIEKYPLLQGGCIWDWVDQGFAEKTADGRKYWTYGGDYGAFGTPSDGDFCINGVVYPDRTVKPHTTEMGKVYQNIKFINFKKDKGTIDLRNDFSFTNLDKYNYHYIIRDHGKEIYTDKFQVSGVPGETVTVQLKGIPQVQTSIGDVRIEFYATVRIAEPFLPVGTVIAREQNYIYTFHKDKVAQQEVAPMKETDTQVIYSGKNFKAVFDKKSGLLVSYQYNGAEYILNGQGLHPNFWRAPIDNDYGAGLARKLGVWKEASYQDIMAASFNARNGEVTCTYQFPQTDATWDITYKIYTNGVIKVDNRFVAANEKTPMIPRIGLRMQMPETFTTLTYYGRGPEENYRDRRTSQFFGEYSTPIKKMYEPYIRPQENNHRTDIYWCALTNKSGAGLLLVADRTFEMNASNYPLETLDSGDDLHNAAPRTAQTNHRHLTDPKPEKMVDLFIDYRMMGVGGDNSWGALAHEPYLIRTGAQNAVEYGFTLVPFGRKTDFRNLIYQY</sequence>
<dbReference type="SUPFAM" id="SSF49785">
    <property type="entry name" value="Galactose-binding domain-like"/>
    <property type="match status" value="1"/>
</dbReference>
<evidence type="ECO:0000313" key="14">
    <source>
        <dbReference type="Proteomes" id="UP000284379"/>
    </source>
</evidence>
<evidence type="ECO:0000256" key="10">
    <source>
        <dbReference type="RuleBase" id="RU361154"/>
    </source>
</evidence>
<dbReference type="Pfam" id="PF02837">
    <property type="entry name" value="Glyco_hydro_2_N"/>
    <property type="match status" value="1"/>
</dbReference>
<comment type="subunit">
    <text evidence="4">Monomer.</text>
</comment>
<dbReference type="SUPFAM" id="SSF74650">
    <property type="entry name" value="Galactose mutarotase-like"/>
    <property type="match status" value="1"/>
</dbReference>
<evidence type="ECO:0000256" key="1">
    <source>
        <dbReference type="ARBA" id="ARBA00001412"/>
    </source>
</evidence>
<dbReference type="InterPro" id="IPR006101">
    <property type="entry name" value="Glyco_hydro_2"/>
</dbReference>
<dbReference type="InterPro" id="IPR036156">
    <property type="entry name" value="Beta-gal/glucu_dom_sf"/>
</dbReference>
<keyword evidence="6 10" id="KW-0378">Hydrolase</keyword>
<evidence type="ECO:0000256" key="8">
    <source>
        <dbReference type="ARBA" id="ARBA00023295"/>
    </source>
</evidence>
<feature type="signal peptide" evidence="11">
    <location>
        <begin position="1"/>
        <end position="19"/>
    </location>
</feature>
<dbReference type="Gene3D" id="2.60.120.260">
    <property type="entry name" value="Galactose-binding domain-like"/>
    <property type="match status" value="1"/>
</dbReference>
<dbReference type="GO" id="GO:0030246">
    <property type="term" value="F:carbohydrate binding"/>
    <property type="evidence" value="ECO:0007669"/>
    <property type="project" value="InterPro"/>
</dbReference>
<dbReference type="InterPro" id="IPR006102">
    <property type="entry name" value="Ig-like_GH2"/>
</dbReference>
<dbReference type="SMART" id="SM01038">
    <property type="entry name" value="Bgal_small_N"/>
    <property type="match status" value="1"/>
</dbReference>
<evidence type="ECO:0000313" key="13">
    <source>
        <dbReference type="EMBL" id="RHB31269.1"/>
    </source>
</evidence>
<evidence type="ECO:0000256" key="6">
    <source>
        <dbReference type="ARBA" id="ARBA00022801"/>
    </source>
</evidence>
<dbReference type="InterPro" id="IPR032312">
    <property type="entry name" value="LacZ_4"/>
</dbReference>
<dbReference type="InterPro" id="IPR006103">
    <property type="entry name" value="Glyco_hydro_2_cat"/>
</dbReference>
<feature type="chain" id="PRO_5019550952" description="Beta-galactosidase" evidence="11">
    <location>
        <begin position="20"/>
        <end position="1075"/>
    </location>
</feature>
<dbReference type="InterPro" id="IPR023232">
    <property type="entry name" value="Glyco_hydro_2_AS"/>
</dbReference>
<evidence type="ECO:0000256" key="3">
    <source>
        <dbReference type="ARBA" id="ARBA00007401"/>
    </source>
</evidence>
<dbReference type="GO" id="GO:0004565">
    <property type="term" value="F:beta-galactosidase activity"/>
    <property type="evidence" value="ECO:0007669"/>
    <property type="project" value="UniProtKB-EC"/>
</dbReference>
<keyword evidence="7" id="KW-0106">Calcium</keyword>
<organism evidence="13 14">
    <name type="scientific">Bacteroides nordii</name>
    <dbReference type="NCBI Taxonomy" id="291645"/>
    <lineage>
        <taxon>Bacteria</taxon>
        <taxon>Pseudomonadati</taxon>
        <taxon>Bacteroidota</taxon>
        <taxon>Bacteroidia</taxon>
        <taxon>Bacteroidales</taxon>
        <taxon>Bacteroidaceae</taxon>
        <taxon>Bacteroides</taxon>
    </lineage>
</organism>
<evidence type="ECO:0000256" key="4">
    <source>
        <dbReference type="ARBA" id="ARBA00011245"/>
    </source>
</evidence>
<dbReference type="Gene3D" id="2.70.98.10">
    <property type="match status" value="1"/>
</dbReference>
<dbReference type="InterPro" id="IPR014718">
    <property type="entry name" value="GH-type_carb-bd"/>
</dbReference>
<dbReference type="InterPro" id="IPR013783">
    <property type="entry name" value="Ig-like_fold"/>
</dbReference>
<dbReference type="InterPro" id="IPR008979">
    <property type="entry name" value="Galactose-bd-like_sf"/>
</dbReference>
<dbReference type="RefSeq" id="WP_122202162.1">
    <property type="nucleotide sequence ID" value="NZ_CABJFV010000023.1"/>
</dbReference>
<dbReference type="Gene3D" id="2.60.40.10">
    <property type="entry name" value="Immunoglobulins"/>
    <property type="match status" value="2"/>
</dbReference>
<evidence type="ECO:0000256" key="5">
    <source>
        <dbReference type="ARBA" id="ARBA00012756"/>
    </source>
</evidence>
<accession>A0A413VCM0</accession>
<dbReference type="FunFam" id="3.20.20.80:FF:000121">
    <property type="entry name" value="Beta-galactosidase"/>
    <property type="match status" value="1"/>
</dbReference>
<comment type="caution">
    <text evidence="13">The sequence shown here is derived from an EMBL/GenBank/DDBJ whole genome shotgun (WGS) entry which is preliminary data.</text>
</comment>
<dbReference type="InterPro" id="IPR017853">
    <property type="entry name" value="GH"/>
</dbReference>
<dbReference type="GO" id="GO:0009341">
    <property type="term" value="C:beta-galactosidase complex"/>
    <property type="evidence" value="ECO:0007669"/>
    <property type="project" value="InterPro"/>
</dbReference>
<evidence type="ECO:0000256" key="9">
    <source>
        <dbReference type="ARBA" id="ARBA00032230"/>
    </source>
</evidence>
<dbReference type="PANTHER" id="PTHR46323:SF2">
    <property type="entry name" value="BETA-GALACTOSIDASE"/>
    <property type="match status" value="1"/>
</dbReference>
<dbReference type="SUPFAM" id="SSF51445">
    <property type="entry name" value="(Trans)glycosidases"/>
    <property type="match status" value="1"/>
</dbReference>
<reference evidence="13 14" key="1">
    <citation type="submission" date="2018-08" db="EMBL/GenBank/DDBJ databases">
        <title>A genome reference for cultivated species of the human gut microbiota.</title>
        <authorList>
            <person name="Zou Y."/>
            <person name="Xue W."/>
            <person name="Luo G."/>
        </authorList>
    </citation>
    <scope>NUCLEOTIDE SEQUENCE [LARGE SCALE GENOMIC DNA]</scope>
    <source>
        <strain evidence="13 14">AM40-30BH</strain>
    </source>
</reference>
<dbReference type="Proteomes" id="UP000284379">
    <property type="component" value="Unassembled WGS sequence"/>
</dbReference>
<evidence type="ECO:0000259" key="12">
    <source>
        <dbReference type="SMART" id="SM01038"/>
    </source>
</evidence>
<protein>
    <recommendedName>
        <fullName evidence="5 10">Beta-galactosidase</fullName>
        <ecNumber evidence="5 10">3.2.1.23</ecNumber>
    </recommendedName>
    <alternativeName>
        <fullName evidence="9 10">Lactase</fullName>
    </alternativeName>
</protein>
<feature type="domain" description="Beta galactosidase small chain/" evidence="12">
    <location>
        <begin position="774"/>
        <end position="1060"/>
    </location>
</feature>
<gene>
    <name evidence="13" type="ORF">DW888_18135</name>
</gene>
<dbReference type="Pfam" id="PF00703">
    <property type="entry name" value="Glyco_hydro_2"/>
    <property type="match status" value="1"/>
</dbReference>
<dbReference type="InterPro" id="IPR006104">
    <property type="entry name" value="Glyco_hydro_2_N"/>
</dbReference>
<dbReference type="EC" id="3.2.1.23" evidence="5 10"/>
<proteinExistence type="inferred from homology"/>
<dbReference type="Pfam" id="PF02836">
    <property type="entry name" value="Glyco_hydro_2_C"/>
    <property type="match status" value="1"/>
</dbReference>
<dbReference type="InterPro" id="IPR004199">
    <property type="entry name" value="B-gal_small/dom_5"/>
</dbReference>
<comment type="catalytic activity">
    <reaction evidence="1 10">
        <text>Hydrolysis of terminal non-reducing beta-D-galactose residues in beta-D-galactosides.</text>
        <dbReference type="EC" id="3.2.1.23"/>
    </reaction>
</comment>
<dbReference type="PROSITE" id="PS00719">
    <property type="entry name" value="GLYCOSYL_HYDROL_F2_1"/>
    <property type="match status" value="1"/>
</dbReference>
<dbReference type="SUPFAM" id="SSF49303">
    <property type="entry name" value="beta-Galactosidase/glucuronidase domain"/>
    <property type="match status" value="2"/>
</dbReference>
<dbReference type="InterPro" id="IPR050347">
    <property type="entry name" value="Bact_Beta-galactosidase"/>
</dbReference>
<dbReference type="InterPro" id="IPR023230">
    <property type="entry name" value="Glyco_hydro_2_CS"/>
</dbReference>
<dbReference type="Pfam" id="PF16353">
    <property type="entry name" value="LacZ_4"/>
    <property type="match status" value="1"/>
</dbReference>
<dbReference type="GO" id="GO:0005990">
    <property type="term" value="P:lactose catabolic process"/>
    <property type="evidence" value="ECO:0007669"/>
    <property type="project" value="TreeGrafter"/>
</dbReference>
<dbReference type="InterPro" id="IPR011013">
    <property type="entry name" value="Gal_mutarotase_sf_dom"/>
</dbReference>
<dbReference type="PROSITE" id="PS00608">
    <property type="entry name" value="GLYCOSYL_HYDROL_F2_2"/>
    <property type="match status" value="1"/>
</dbReference>
<evidence type="ECO:0000256" key="7">
    <source>
        <dbReference type="ARBA" id="ARBA00022837"/>
    </source>
</evidence>
<comment type="cofactor">
    <cofactor evidence="2">
        <name>Ca(2+)</name>
        <dbReference type="ChEBI" id="CHEBI:29108"/>
    </cofactor>
</comment>
<keyword evidence="11" id="KW-0732">Signal</keyword>
<name>A0A413VCM0_9BACE</name>
<keyword evidence="8 10" id="KW-0326">Glycosidase</keyword>